<dbReference type="Proteomes" id="UP001447188">
    <property type="component" value="Unassembled WGS sequence"/>
</dbReference>
<feature type="region of interest" description="Disordered" evidence="1">
    <location>
        <begin position="40"/>
        <end position="64"/>
    </location>
</feature>
<reference evidence="3 4" key="1">
    <citation type="submission" date="2024-02" db="EMBL/GenBank/DDBJ databases">
        <title>Discinaceae phylogenomics.</title>
        <authorList>
            <person name="Dirks A.C."/>
            <person name="James T.Y."/>
        </authorList>
    </citation>
    <scope>NUCLEOTIDE SEQUENCE [LARGE SCALE GENOMIC DNA]</scope>
    <source>
        <strain evidence="3 4">ACD0624</strain>
    </source>
</reference>
<dbReference type="EMBL" id="JBBBZM010000122">
    <property type="protein sequence ID" value="KAL0633538.1"/>
    <property type="molecule type" value="Genomic_DNA"/>
</dbReference>
<sequence length="147" mass="15410">MAKSGLKKNNSSATMATSTDSSTLAPSVVGDLSEKIGAGVDAEVDDEPATSESSQTGDDVEDTSGYPKPLALGLITMALCLAVFLVALVSFFLSHVPATGNLVFSMGFGSLTVLCDRTKQLSPRQFLKSPINSTRWKMLVGMDLVTC</sequence>
<protein>
    <submittedName>
        <fullName evidence="3">Uncharacterized protein</fullName>
    </submittedName>
</protein>
<keyword evidence="4" id="KW-1185">Reference proteome</keyword>
<feature type="transmembrane region" description="Helical" evidence="2">
    <location>
        <begin position="98"/>
        <end position="115"/>
    </location>
</feature>
<evidence type="ECO:0000313" key="4">
    <source>
        <dbReference type="Proteomes" id="UP001447188"/>
    </source>
</evidence>
<proteinExistence type="predicted"/>
<feature type="transmembrane region" description="Helical" evidence="2">
    <location>
        <begin position="70"/>
        <end position="92"/>
    </location>
</feature>
<gene>
    <name evidence="3" type="ORF">Q9L58_007570</name>
</gene>
<evidence type="ECO:0000256" key="1">
    <source>
        <dbReference type="SAM" id="MobiDB-lite"/>
    </source>
</evidence>
<comment type="caution">
    <text evidence="3">The sequence shown here is derived from an EMBL/GenBank/DDBJ whole genome shotgun (WGS) entry which is preliminary data.</text>
</comment>
<evidence type="ECO:0000313" key="3">
    <source>
        <dbReference type="EMBL" id="KAL0633538.1"/>
    </source>
</evidence>
<accession>A0ABR3GC50</accession>
<keyword evidence="2" id="KW-1133">Transmembrane helix</keyword>
<keyword evidence="2" id="KW-0812">Transmembrane</keyword>
<organism evidence="3 4">
    <name type="scientific">Discina gigas</name>
    <dbReference type="NCBI Taxonomy" id="1032678"/>
    <lineage>
        <taxon>Eukaryota</taxon>
        <taxon>Fungi</taxon>
        <taxon>Dikarya</taxon>
        <taxon>Ascomycota</taxon>
        <taxon>Pezizomycotina</taxon>
        <taxon>Pezizomycetes</taxon>
        <taxon>Pezizales</taxon>
        <taxon>Discinaceae</taxon>
        <taxon>Discina</taxon>
    </lineage>
</organism>
<name>A0ABR3GC50_9PEZI</name>
<evidence type="ECO:0000256" key="2">
    <source>
        <dbReference type="SAM" id="Phobius"/>
    </source>
</evidence>
<feature type="compositionally biased region" description="Low complexity" evidence="1">
    <location>
        <begin position="11"/>
        <end position="25"/>
    </location>
</feature>
<feature type="region of interest" description="Disordered" evidence="1">
    <location>
        <begin position="1"/>
        <end position="26"/>
    </location>
</feature>
<keyword evidence="2" id="KW-0472">Membrane</keyword>